<dbReference type="AlphaFoldDB" id="Q97IJ4"/>
<name>Q97IJ4_CLOAB</name>
<gene>
    <name evidence="2" type="ordered locus">CA_C1647</name>
</gene>
<dbReference type="STRING" id="272562.CA_C1647"/>
<protein>
    <recommendedName>
        <fullName evidence="1">DUF6985 domain-containing protein</fullName>
    </recommendedName>
</protein>
<evidence type="ECO:0000313" key="3">
    <source>
        <dbReference type="Proteomes" id="UP000000814"/>
    </source>
</evidence>
<evidence type="ECO:0000259" key="1">
    <source>
        <dbReference type="Pfam" id="PF22481"/>
    </source>
</evidence>
<keyword evidence="3" id="KW-1185">Reference proteome</keyword>
<dbReference type="KEGG" id="cac:CA_C1647"/>
<feature type="domain" description="DUF6985" evidence="1">
    <location>
        <begin position="7"/>
        <end position="154"/>
    </location>
</feature>
<dbReference type="Pfam" id="PF22481">
    <property type="entry name" value="DUF6985"/>
    <property type="match status" value="1"/>
</dbReference>
<dbReference type="GeneID" id="44998143"/>
<dbReference type="EMBL" id="AE001437">
    <property type="protein sequence ID" value="AAK79613.1"/>
    <property type="molecule type" value="Genomic_DNA"/>
</dbReference>
<dbReference type="Proteomes" id="UP000000814">
    <property type="component" value="Chromosome"/>
</dbReference>
<dbReference type="PIR" id="B97103">
    <property type="entry name" value="B97103"/>
</dbReference>
<sequence>MRINDSIFGELEYDYIWTKDVIIDFLGKETEISLMVNGDEDGVFEEEQYIAYTLLMKKWSNLQEEILEAILNYYKSKRHELGYDIENYEKYPLIENIENLLKNITLVGIVIPYSGAYDGRECGVTFDCTWDNENGIGVCLVDEKVIEVGYQDVVM</sequence>
<evidence type="ECO:0000313" key="2">
    <source>
        <dbReference type="EMBL" id="AAK79613.1"/>
    </source>
</evidence>
<dbReference type="PATRIC" id="fig|272562.8.peg.1851"/>
<dbReference type="InterPro" id="IPR054254">
    <property type="entry name" value="DUF6985"/>
</dbReference>
<proteinExistence type="predicted"/>
<dbReference type="eggNOG" id="ENOG5032RXC">
    <property type="taxonomic scope" value="Bacteria"/>
</dbReference>
<reference evidence="2 3" key="1">
    <citation type="journal article" date="2001" name="J. Bacteriol.">
        <title>Genome sequence and comparative analysis of the solvent-producing bacterium Clostridium acetobutylicum.</title>
        <authorList>
            <person name="Nolling J."/>
            <person name="Breton G."/>
            <person name="Omelchenko M.V."/>
            <person name="Makarova K.S."/>
            <person name="Zeng Q."/>
            <person name="Gibson R."/>
            <person name="Lee H.M."/>
            <person name="Dubois J."/>
            <person name="Qiu D."/>
            <person name="Hitti J."/>
            <person name="Wolf Y.I."/>
            <person name="Tatusov R.L."/>
            <person name="Sabathe F."/>
            <person name="Doucette-Stamm L."/>
            <person name="Soucaille P."/>
            <person name="Daly M.J."/>
            <person name="Bennett G.N."/>
            <person name="Koonin E.V."/>
            <person name="Smith D.R."/>
        </authorList>
    </citation>
    <scope>NUCLEOTIDE SEQUENCE [LARGE SCALE GENOMIC DNA]</scope>
    <source>
        <strain evidence="3">ATCC 824 / DSM 792 / JCM 1419 / LMG 5710 / VKM B-1787</strain>
    </source>
</reference>
<dbReference type="HOGENOM" id="CLU_142844_0_0_9"/>
<organism evidence="2 3">
    <name type="scientific">Clostridium acetobutylicum (strain ATCC 824 / DSM 792 / JCM 1419 / IAM 19013 / LMG 5710 / NBRC 13948 / NRRL B-527 / VKM B-1787 / 2291 / W)</name>
    <dbReference type="NCBI Taxonomy" id="272562"/>
    <lineage>
        <taxon>Bacteria</taxon>
        <taxon>Bacillati</taxon>
        <taxon>Bacillota</taxon>
        <taxon>Clostridia</taxon>
        <taxon>Eubacteriales</taxon>
        <taxon>Clostridiaceae</taxon>
        <taxon>Clostridium</taxon>
    </lineage>
</organism>
<accession>Q97IJ4</accession>
<dbReference type="OrthoDB" id="3477708at2"/>
<dbReference type="RefSeq" id="WP_010964954.1">
    <property type="nucleotide sequence ID" value="NC_003030.1"/>
</dbReference>